<dbReference type="PRINTS" id="PR00385">
    <property type="entry name" value="P450"/>
</dbReference>
<sequence>MADALPPPAPFPTVRDTPLDPPAALGRLRGSHPVSRLAHPDGSTGWLVTGHALVRQVLADPRFSSRTELLRSPVRVEPHEPAPPGVFIGMDEPAHARYRRLLTGQFTVRRTRALAARVERIVEDCLDTTEAAGPPADLVRTFALPVPSLVICELLGVPYAFHGDFQRWTTAMVSTASGPADSRAAEEALTAFLADIVAAKRAAPGGDLLSGVIDAGALTDEEAVGIAMLLLVAGHETTSGMLGLGTFALLCHPDQLALLRADPGLADGAVEELLRYLSITQFEVAARSALEDVILDGRLIRAGEPVTLSIPAANRDPAVFADPDELDITRVPNGHVAFGHGGHACLGQQLARVEMRVAFPALLRRFPGLRLAVAPEDVPLRHDMPVYGAHRLPVAW</sequence>
<dbReference type="PROSITE" id="PS00086">
    <property type="entry name" value="CYTOCHROME_P450"/>
    <property type="match status" value="1"/>
</dbReference>
<feature type="compositionally biased region" description="Pro residues" evidence="8">
    <location>
        <begin position="1"/>
        <end position="11"/>
    </location>
</feature>
<keyword evidence="4 7" id="KW-0560">Oxidoreductase</keyword>
<keyword evidence="6 7" id="KW-0503">Monooxygenase</keyword>
<dbReference type="InterPro" id="IPR017972">
    <property type="entry name" value="Cyt_P450_CS"/>
</dbReference>
<gene>
    <name evidence="9" type="ORF">E1283_22015</name>
</gene>
<comment type="caution">
    <text evidence="9">The sequence shown here is derived from an EMBL/GenBank/DDBJ whole genome shotgun (WGS) entry which is preliminary data.</text>
</comment>
<dbReference type="InterPro" id="IPR036396">
    <property type="entry name" value="Cyt_P450_sf"/>
</dbReference>
<dbReference type="GO" id="GO:0005506">
    <property type="term" value="F:iron ion binding"/>
    <property type="evidence" value="ECO:0007669"/>
    <property type="project" value="InterPro"/>
</dbReference>
<feature type="region of interest" description="Disordered" evidence="8">
    <location>
        <begin position="1"/>
        <end position="36"/>
    </location>
</feature>
<dbReference type="FunFam" id="1.10.630.10:FF:000018">
    <property type="entry name" value="Cytochrome P450 monooxygenase"/>
    <property type="match status" value="1"/>
</dbReference>
<accession>A0A4R4TA13</accession>
<keyword evidence="10" id="KW-1185">Reference proteome</keyword>
<dbReference type="PRINTS" id="PR00359">
    <property type="entry name" value="BP450"/>
</dbReference>
<reference evidence="9 10" key="1">
    <citation type="submission" date="2019-03" db="EMBL/GenBank/DDBJ databases">
        <title>Draft genome sequences of novel Actinobacteria.</title>
        <authorList>
            <person name="Sahin N."/>
            <person name="Ay H."/>
            <person name="Saygin H."/>
        </authorList>
    </citation>
    <scope>NUCLEOTIDE SEQUENCE [LARGE SCALE GENOMIC DNA]</scope>
    <source>
        <strain evidence="9 10">DSM 41900</strain>
    </source>
</reference>
<evidence type="ECO:0000256" key="3">
    <source>
        <dbReference type="ARBA" id="ARBA00022723"/>
    </source>
</evidence>
<keyword evidence="3 7" id="KW-0479">Metal-binding</keyword>
<dbReference type="Pfam" id="PF00067">
    <property type="entry name" value="p450"/>
    <property type="match status" value="1"/>
</dbReference>
<evidence type="ECO:0000256" key="7">
    <source>
        <dbReference type="RuleBase" id="RU000461"/>
    </source>
</evidence>
<evidence type="ECO:0000256" key="8">
    <source>
        <dbReference type="SAM" id="MobiDB-lite"/>
    </source>
</evidence>
<dbReference type="InterPro" id="IPR001128">
    <property type="entry name" value="Cyt_P450"/>
</dbReference>
<keyword evidence="2 7" id="KW-0349">Heme</keyword>
<protein>
    <submittedName>
        <fullName evidence="9">Cytochrome P450</fullName>
    </submittedName>
</protein>
<dbReference type="GO" id="GO:0020037">
    <property type="term" value="F:heme binding"/>
    <property type="evidence" value="ECO:0007669"/>
    <property type="project" value="InterPro"/>
</dbReference>
<name>A0A4R4TA13_9ACTN</name>
<dbReference type="CDD" id="cd11030">
    <property type="entry name" value="CYP105-like"/>
    <property type="match status" value="1"/>
</dbReference>
<dbReference type="EMBL" id="SMKI01000252">
    <property type="protein sequence ID" value="TDC72324.1"/>
    <property type="molecule type" value="Genomic_DNA"/>
</dbReference>
<keyword evidence="5 7" id="KW-0408">Iron</keyword>
<evidence type="ECO:0000256" key="5">
    <source>
        <dbReference type="ARBA" id="ARBA00023004"/>
    </source>
</evidence>
<dbReference type="GO" id="GO:0016705">
    <property type="term" value="F:oxidoreductase activity, acting on paired donors, with incorporation or reduction of molecular oxygen"/>
    <property type="evidence" value="ECO:0007669"/>
    <property type="project" value="InterPro"/>
</dbReference>
<comment type="similarity">
    <text evidence="1 7">Belongs to the cytochrome P450 family.</text>
</comment>
<evidence type="ECO:0000256" key="6">
    <source>
        <dbReference type="ARBA" id="ARBA00023033"/>
    </source>
</evidence>
<evidence type="ECO:0000313" key="10">
    <source>
        <dbReference type="Proteomes" id="UP000295345"/>
    </source>
</evidence>
<evidence type="ECO:0000256" key="2">
    <source>
        <dbReference type="ARBA" id="ARBA00022617"/>
    </source>
</evidence>
<dbReference type="RefSeq" id="WP_132819850.1">
    <property type="nucleotide sequence ID" value="NZ_SMKI01000252.1"/>
</dbReference>
<dbReference type="OrthoDB" id="3664945at2"/>
<evidence type="ECO:0000313" key="9">
    <source>
        <dbReference type="EMBL" id="TDC72324.1"/>
    </source>
</evidence>
<evidence type="ECO:0000256" key="1">
    <source>
        <dbReference type="ARBA" id="ARBA00010617"/>
    </source>
</evidence>
<proteinExistence type="inferred from homology"/>
<dbReference type="PANTHER" id="PTHR46696">
    <property type="entry name" value="P450, PUTATIVE (EUROFUNG)-RELATED"/>
    <property type="match status" value="1"/>
</dbReference>
<dbReference type="Gene3D" id="1.10.630.10">
    <property type="entry name" value="Cytochrome P450"/>
    <property type="match status" value="1"/>
</dbReference>
<dbReference type="AlphaFoldDB" id="A0A4R4TA13"/>
<dbReference type="SUPFAM" id="SSF48264">
    <property type="entry name" value="Cytochrome P450"/>
    <property type="match status" value="1"/>
</dbReference>
<dbReference type="PANTHER" id="PTHR46696:SF1">
    <property type="entry name" value="CYTOCHROME P450 YJIB-RELATED"/>
    <property type="match status" value="1"/>
</dbReference>
<evidence type="ECO:0000256" key="4">
    <source>
        <dbReference type="ARBA" id="ARBA00023002"/>
    </source>
</evidence>
<dbReference type="Proteomes" id="UP000295345">
    <property type="component" value="Unassembled WGS sequence"/>
</dbReference>
<dbReference type="InterPro" id="IPR002397">
    <property type="entry name" value="Cyt_P450_B"/>
</dbReference>
<dbReference type="GO" id="GO:0004497">
    <property type="term" value="F:monooxygenase activity"/>
    <property type="evidence" value="ECO:0007669"/>
    <property type="project" value="UniProtKB-KW"/>
</dbReference>
<organism evidence="9 10">
    <name type="scientific">Streptomyces hainanensis</name>
    <dbReference type="NCBI Taxonomy" id="402648"/>
    <lineage>
        <taxon>Bacteria</taxon>
        <taxon>Bacillati</taxon>
        <taxon>Actinomycetota</taxon>
        <taxon>Actinomycetes</taxon>
        <taxon>Kitasatosporales</taxon>
        <taxon>Streptomycetaceae</taxon>
        <taxon>Streptomyces</taxon>
    </lineage>
</organism>